<dbReference type="PANTHER" id="PTHR22916:SF51">
    <property type="entry name" value="GLYCOSYLTRANSFERASE EPSH-RELATED"/>
    <property type="match status" value="1"/>
</dbReference>
<dbReference type="EMBL" id="WKLP01000029">
    <property type="protein sequence ID" value="MRY13382.1"/>
    <property type="molecule type" value="Genomic_DNA"/>
</dbReference>
<gene>
    <name evidence="4" type="ORF">GKE01_18225</name>
</gene>
<evidence type="ECO:0000256" key="1">
    <source>
        <dbReference type="ARBA" id="ARBA00022676"/>
    </source>
</evidence>
<accession>A0A6G1ZHU6</accession>
<name>A0A6G1ZHU6_9BACT</name>
<proteinExistence type="predicted"/>
<dbReference type="RefSeq" id="WP_016212882.1">
    <property type="nucleotide sequence ID" value="NZ_CAMXPI010000042.1"/>
</dbReference>
<dbReference type="SUPFAM" id="SSF53448">
    <property type="entry name" value="Nucleotide-diphospho-sugar transferases"/>
    <property type="match status" value="1"/>
</dbReference>
<comment type="caution">
    <text evidence="4">The sequence shown here is derived from an EMBL/GenBank/DDBJ whole genome shotgun (WGS) entry which is preliminary data.</text>
</comment>
<organism evidence="4">
    <name type="scientific">Parabacteroides goldsteinii</name>
    <dbReference type="NCBI Taxonomy" id="328812"/>
    <lineage>
        <taxon>Bacteria</taxon>
        <taxon>Pseudomonadati</taxon>
        <taxon>Bacteroidota</taxon>
        <taxon>Bacteroidia</taxon>
        <taxon>Bacteroidales</taxon>
        <taxon>Tannerellaceae</taxon>
        <taxon>Parabacteroides</taxon>
    </lineage>
</organism>
<reference evidence="4" key="1">
    <citation type="journal article" date="2019" name="Nat. Med.">
        <title>A library of human gut bacterial isolates paired with longitudinal multiomics data enables mechanistic microbiome research.</title>
        <authorList>
            <person name="Poyet M."/>
            <person name="Groussin M."/>
            <person name="Gibbons S.M."/>
            <person name="Avila-Pacheco J."/>
            <person name="Jiang X."/>
            <person name="Kearney S.M."/>
            <person name="Perrotta A.R."/>
            <person name="Berdy B."/>
            <person name="Zhao S."/>
            <person name="Lieberman T.D."/>
            <person name="Swanson P.K."/>
            <person name="Smith M."/>
            <person name="Roesemann S."/>
            <person name="Alexander J.E."/>
            <person name="Rich S.A."/>
            <person name="Livny J."/>
            <person name="Vlamakis H."/>
            <person name="Clish C."/>
            <person name="Bullock K."/>
            <person name="Deik A."/>
            <person name="Scott J."/>
            <person name="Pierce K.A."/>
            <person name="Xavier R.J."/>
            <person name="Alm E.J."/>
        </authorList>
    </citation>
    <scope>NUCLEOTIDE SEQUENCE</scope>
    <source>
        <strain evidence="4">BIOML-A4</strain>
    </source>
</reference>
<dbReference type="GO" id="GO:0016758">
    <property type="term" value="F:hexosyltransferase activity"/>
    <property type="evidence" value="ECO:0007669"/>
    <property type="project" value="UniProtKB-ARBA"/>
</dbReference>
<dbReference type="Pfam" id="PF00535">
    <property type="entry name" value="Glycos_transf_2"/>
    <property type="match status" value="1"/>
</dbReference>
<evidence type="ECO:0000259" key="3">
    <source>
        <dbReference type="Pfam" id="PF00535"/>
    </source>
</evidence>
<keyword evidence="2 4" id="KW-0808">Transferase</keyword>
<sequence length="327" mass="38028">MKSPKVTVIVPVYNVATYIEKCAVSLFAQTLDSLEILFVDDCSPDNSIDIIKETLKKYPVRNSLTRIIRMPSNSGQAAVRRQGIIEATGKYVIHCDGDDWVDLDLYERLYRTAIERNADIVVCDEIHEYNDGAHLCEITSLPEHCKDVVKNWYQFTLSMFCHNKLVNRSLYTKYDILPWIGLNMWEDNGLITRLFYYGDKLAQIHGSCYHYNRTNINAMTSGYGIKQVEQMIGIAEHLTEFFSTKLDAKDFEKTVMAFQFLARINLVTDSFTNLHRYNDTFKGSEAIIPYLDSNAFSIKGRFRFRMVKYHLSWLFVLMFKIKNLFNK</sequence>
<protein>
    <submittedName>
        <fullName evidence="4">Glycosyltransferase</fullName>
    </submittedName>
</protein>
<feature type="domain" description="Glycosyltransferase 2-like" evidence="3">
    <location>
        <begin position="7"/>
        <end position="168"/>
    </location>
</feature>
<dbReference type="Gene3D" id="3.90.550.10">
    <property type="entry name" value="Spore Coat Polysaccharide Biosynthesis Protein SpsA, Chain A"/>
    <property type="match status" value="1"/>
</dbReference>
<dbReference type="CDD" id="cd00761">
    <property type="entry name" value="Glyco_tranf_GTA_type"/>
    <property type="match status" value="1"/>
</dbReference>
<dbReference type="PANTHER" id="PTHR22916">
    <property type="entry name" value="GLYCOSYLTRANSFERASE"/>
    <property type="match status" value="1"/>
</dbReference>
<keyword evidence="1" id="KW-0328">Glycosyltransferase</keyword>
<dbReference type="InterPro" id="IPR029044">
    <property type="entry name" value="Nucleotide-diphossugar_trans"/>
</dbReference>
<dbReference type="InterPro" id="IPR001173">
    <property type="entry name" value="Glyco_trans_2-like"/>
</dbReference>
<dbReference type="AlphaFoldDB" id="A0A6G1ZHU6"/>
<evidence type="ECO:0000256" key="2">
    <source>
        <dbReference type="ARBA" id="ARBA00022679"/>
    </source>
</evidence>
<evidence type="ECO:0000313" key="4">
    <source>
        <dbReference type="EMBL" id="MRY13382.1"/>
    </source>
</evidence>